<dbReference type="RefSeq" id="WP_054327264.1">
    <property type="nucleotide sequence ID" value="NZ_JACOPL010000009.1"/>
</dbReference>
<accession>A0A923RZ17</accession>
<feature type="transmembrane region" description="Helical" evidence="1">
    <location>
        <begin position="12"/>
        <end position="30"/>
    </location>
</feature>
<gene>
    <name evidence="2" type="ORF">H8S45_10405</name>
</gene>
<proteinExistence type="predicted"/>
<evidence type="ECO:0000256" key="1">
    <source>
        <dbReference type="SAM" id="Phobius"/>
    </source>
</evidence>
<evidence type="ECO:0000313" key="2">
    <source>
        <dbReference type="EMBL" id="MBC5725865.1"/>
    </source>
</evidence>
<dbReference type="Gene3D" id="1.25.40.10">
    <property type="entry name" value="Tetratricopeptide repeat domain"/>
    <property type="match status" value="1"/>
</dbReference>
<keyword evidence="3" id="KW-1185">Reference proteome</keyword>
<dbReference type="InterPro" id="IPR011990">
    <property type="entry name" value="TPR-like_helical_dom_sf"/>
</dbReference>
<comment type="caution">
    <text evidence="2">The sequence shown here is derived from an EMBL/GenBank/DDBJ whole genome shotgun (WGS) entry which is preliminary data.</text>
</comment>
<keyword evidence="1" id="KW-0472">Membrane</keyword>
<dbReference type="AlphaFoldDB" id="A0A923RZ17"/>
<name>A0A923RZ17_9FIRM</name>
<evidence type="ECO:0000313" key="3">
    <source>
        <dbReference type="Proteomes" id="UP000606499"/>
    </source>
</evidence>
<dbReference type="SUPFAM" id="SSF48452">
    <property type="entry name" value="TPR-like"/>
    <property type="match status" value="1"/>
</dbReference>
<organism evidence="2 3">
    <name type="scientific">Agathobaculum faecis</name>
    <dbReference type="NCBI Taxonomy" id="2763013"/>
    <lineage>
        <taxon>Bacteria</taxon>
        <taxon>Bacillati</taxon>
        <taxon>Bacillota</taxon>
        <taxon>Clostridia</taxon>
        <taxon>Eubacteriales</taxon>
        <taxon>Butyricicoccaceae</taxon>
        <taxon>Agathobaculum</taxon>
    </lineage>
</organism>
<keyword evidence="1" id="KW-0812">Transmembrane</keyword>
<evidence type="ECO:0008006" key="4">
    <source>
        <dbReference type="Google" id="ProtNLM"/>
    </source>
</evidence>
<reference evidence="2" key="1">
    <citation type="submission" date="2020-08" db="EMBL/GenBank/DDBJ databases">
        <title>Genome public.</title>
        <authorList>
            <person name="Liu C."/>
            <person name="Sun Q."/>
        </authorList>
    </citation>
    <scope>NUCLEOTIDE SEQUENCE</scope>
    <source>
        <strain evidence="2">NSJ-28</strain>
    </source>
</reference>
<sequence>MVKLVKLFPQYMLLPAVGGIALLAAAGYMVKRGISFWLALAVLVIGFAILYILALSYGVSALQNRLAWLYQNLEPERFLEKFEKLLPRAKKTPALEVTVRAYLADGHAAIGEFDQALALLDGAPVVTEESERLSAALLMLNNKGLIHFRMENAEKGKECLDKMRELLERQDEAAQKRYAENVRILQCHYDALTGVCQDDAYLRELVRNGTTALFRVNTSLLLARVYLSQGEINMARAYLEQTIEKGRDWLWPTKKAQQMLAALPAEE</sequence>
<dbReference type="EMBL" id="JACOPL010000009">
    <property type="protein sequence ID" value="MBC5725865.1"/>
    <property type="molecule type" value="Genomic_DNA"/>
</dbReference>
<feature type="transmembrane region" description="Helical" evidence="1">
    <location>
        <begin position="36"/>
        <end position="59"/>
    </location>
</feature>
<dbReference type="Proteomes" id="UP000606499">
    <property type="component" value="Unassembled WGS sequence"/>
</dbReference>
<keyword evidence="1" id="KW-1133">Transmembrane helix</keyword>
<protein>
    <recommendedName>
        <fullName evidence="4">Tetratricopeptide repeat protein</fullName>
    </recommendedName>
</protein>